<dbReference type="GO" id="GO:0051920">
    <property type="term" value="F:peroxiredoxin activity"/>
    <property type="evidence" value="ECO:0007669"/>
    <property type="project" value="InterPro"/>
</dbReference>
<dbReference type="InterPro" id="IPR003779">
    <property type="entry name" value="CMD-like"/>
</dbReference>
<dbReference type="SUPFAM" id="SSF69118">
    <property type="entry name" value="AhpD-like"/>
    <property type="match status" value="1"/>
</dbReference>
<dbReference type="InterPro" id="IPR029032">
    <property type="entry name" value="AhpD-like"/>
</dbReference>
<accession>A0A222MVX8</accession>
<gene>
    <name evidence="3" type="ORF">CAV_0126</name>
</gene>
<dbReference type="PANTHER" id="PTHR33570">
    <property type="entry name" value="4-CARBOXYMUCONOLACTONE DECARBOXYLASE FAMILY PROTEIN"/>
    <property type="match status" value="1"/>
</dbReference>
<dbReference type="InterPro" id="IPR019546">
    <property type="entry name" value="TAT_signal_bac_arc"/>
</dbReference>
<reference evidence="3 4" key="1">
    <citation type="submission" date="2017-07" db="EMBL/GenBank/DDBJ databases">
        <title>Analysis of two Campylobacter avium genomes and identification of a novel hippuricase gene.</title>
        <authorList>
            <person name="Miller W.G."/>
            <person name="Chapman M.H."/>
            <person name="Yee E."/>
            <person name="Revez J."/>
            <person name="Bono J.L."/>
            <person name="Rossi M."/>
        </authorList>
    </citation>
    <scope>NUCLEOTIDE SEQUENCE [LARGE SCALE GENOMIC DNA]</scope>
    <source>
        <strain evidence="3 4">LMG 24591</strain>
    </source>
</reference>
<evidence type="ECO:0000313" key="3">
    <source>
        <dbReference type="EMBL" id="ASQ29798.1"/>
    </source>
</evidence>
<protein>
    <submittedName>
        <fullName evidence="3">Carboxymuconolactone decarboxylase family protein</fullName>
    </submittedName>
</protein>
<dbReference type="AlphaFoldDB" id="A0A222MVX8"/>
<evidence type="ECO:0000256" key="1">
    <source>
        <dbReference type="ARBA" id="ARBA00022505"/>
    </source>
</evidence>
<dbReference type="PANTHER" id="PTHR33570:SF2">
    <property type="entry name" value="CARBOXYMUCONOLACTONE DECARBOXYLASE-LIKE DOMAIN-CONTAINING PROTEIN"/>
    <property type="match status" value="1"/>
</dbReference>
<dbReference type="NCBIfam" id="TIGR01409">
    <property type="entry name" value="TAT_signal_seq"/>
    <property type="match status" value="1"/>
</dbReference>
<dbReference type="EMBL" id="CP022347">
    <property type="protein sequence ID" value="ASQ29798.1"/>
    <property type="molecule type" value="Genomic_DNA"/>
</dbReference>
<feature type="domain" description="Carboxymuconolactone decarboxylase-like" evidence="2">
    <location>
        <begin position="212"/>
        <end position="292"/>
    </location>
</feature>
<evidence type="ECO:0000259" key="2">
    <source>
        <dbReference type="Pfam" id="PF02627"/>
    </source>
</evidence>
<feature type="domain" description="Carboxymuconolactone decarboxylase-like" evidence="2">
    <location>
        <begin position="74"/>
        <end position="155"/>
    </location>
</feature>
<keyword evidence="4" id="KW-1185">Reference proteome</keyword>
<keyword evidence="1" id="KW-0500">Molybdenum</keyword>
<sequence>MKDTDSRREFLKTSAKAVAAAVAFGGFGTSLFASNLKAVNTSSKGENMSTLTPQAKANLEKFFGTSKLAQEDLEFFTNYANFAFDEVFAHSQLEEKERLLLILAALVAIPAKEEFETMLKAALNVKVSPIAIKEVIYQATPYVGMGKVADILSLTNKVFKQRGIKLPLAKQGRTTKENRYEKGLQAQVEIFGEGMRSASDKAANEKKHIIEFLSSNCFGDYYTRGGLELKFRELITFVYLISMGGAEPQVKAHIQGNLNMGNDRAKLIAVVTALIPYIGYPRSLNALSAIDEIS</sequence>
<organism evidence="3 4">
    <name type="scientific">Campylobacter avium LMG 24591</name>
    <dbReference type="NCBI Taxonomy" id="522484"/>
    <lineage>
        <taxon>Bacteria</taxon>
        <taxon>Pseudomonadati</taxon>
        <taxon>Campylobacterota</taxon>
        <taxon>Epsilonproteobacteria</taxon>
        <taxon>Campylobacterales</taxon>
        <taxon>Campylobacteraceae</taxon>
        <taxon>Campylobacter</taxon>
    </lineage>
</organism>
<dbReference type="KEGG" id="cavi:CAV_0126"/>
<dbReference type="InterPro" id="IPR006311">
    <property type="entry name" value="TAT_signal"/>
</dbReference>
<dbReference type="Gene3D" id="1.20.1290.10">
    <property type="entry name" value="AhpD-like"/>
    <property type="match status" value="1"/>
</dbReference>
<proteinExistence type="predicted"/>
<dbReference type="Pfam" id="PF02627">
    <property type="entry name" value="CMD"/>
    <property type="match status" value="2"/>
</dbReference>
<name>A0A222MVX8_9BACT</name>
<dbReference type="PROSITE" id="PS51318">
    <property type="entry name" value="TAT"/>
    <property type="match status" value="1"/>
</dbReference>
<evidence type="ECO:0000313" key="4">
    <source>
        <dbReference type="Proteomes" id="UP000201169"/>
    </source>
</evidence>
<dbReference type="InterPro" id="IPR052512">
    <property type="entry name" value="4CMD/NDH-1_regulator"/>
</dbReference>
<dbReference type="Proteomes" id="UP000201169">
    <property type="component" value="Chromosome"/>
</dbReference>